<dbReference type="GO" id="GO:0005524">
    <property type="term" value="F:ATP binding"/>
    <property type="evidence" value="ECO:0007669"/>
    <property type="project" value="UniProtKB-KW"/>
</dbReference>
<dbReference type="Proteomes" id="UP000076715">
    <property type="component" value="Unassembled WGS sequence"/>
</dbReference>
<feature type="binding site" evidence="2">
    <location>
        <begin position="252"/>
        <end position="253"/>
    </location>
    <ligand>
        <name>ATP</name>
        <dbReference type="ChEBI" id="CHEBI:30616"/>
    </ligand>
</feature>
<evidence type="ECO:0000313" key="5">
    <source>
        <dbReference type="Proteomes" id="UP000076715"/>
    </source>
</evidence>
<dbReference type="OrthoDB" id="9814400at2"/>
<accession>A0A162ZD68</accession>
<feature type="active site" evidence="1">
    <location>
        <position position="211"/>
    </location>
</feature>
<gene>
    <name evidence="4" type="ORF">AWE51_08700</name>
</gene>
<dbReference type="PROSITE" id="PS51459">
    <property type="entry name" value="FIDO"/>
    <property type="match status" value="1"/>
</dbReference>
<feature type="binding site" evidence="2">
    <location>
        <position position="260"/>
    </location>
    <ligand>
        <name>ATP</name>
        <dbReference type="ChEBI" id="CHEBI:30616"/>
    </ligand>
</feature>
<dbReference type="InterPro" id="IPR025230">
    <property type="entry name" value="DUF4172"/>
</dbReference>
<organism evidence="4 5">
    <name type="scientific">Aquimarina aggregata</name>
    <dbReference type="NCBI Taxonomy" id="1642818"/>
    <lineage>
        <taxon>Bacteria</taxon>
        <taxon>Pseudomonadati</taxon>
        <taxon>Bacteroidota</taxon>
        <taxon>Flavobacteriia</taxon>
        <taxon>Flavobacteriales</taxon>
        <taxon>Flavobacteriaceae</taxon>
        <taxon>Aquimarina</taxon>
    </lineage>
</organism>
<keyword evidence="5" id="KW-1185">Reference proteome</keyword>
<keyword evidence="2" id="KW-0067">ATP-binding</keyword>
<dbReference type="Pfam" id="PF13776">
    <property type="entry name" value="DUF4172"/>
    <property type="match status" value="1"/>
</dbReference>
<dbReference type="InterPro" id="IPR003812">
    <property type="entry name" value="Fido"/>
</dbReference>
<dbReference type="PANTHER" id="PTHR13504">
    <property type="entry name" value="FIDO DOMAIN-CONTAINING PROTEIN DDB_G0283145"/>
    <property type="match status" value="1"/>
</dbReference>
<feature type="binding site" evidence="2">
    <location>
        <begin position="215"/>
        <end position="222"/>
    </location>
    <ligand>
        <name>ATP</name>
        <dbReference type="ChEBI" id="CHEBI:30616"/>
    </ligand>
</feature>
<comment type="caution">
    <text evidence="4">The sequence shown here is derived from an EMBL/GenBank/DDBJ whole genome shotgun (WGS) entry which is preliminary data.</text>
</comment>
<evidence type="ECO:0000256" key="1">
    <source>
        <dbReference type="PIRSR" id="PIRSR640198-1"/>
    </source>
</evidence>
<dbReference type="Pfam" id="PF02661">
    <property type="entry name" value="Fic"/>
    <property type="match status" value="1"/>
</dbReference>
<reference evidence="4 5" key="1">
    <citation type="submission" date="2016-01" db="EMBL/GenBank/DDBJ databases">
        <title>The draft genome sequence of Aquimarina sp. RZW4-3-2.</title>
        <authorList>
            <person name="Wang Y."/>
        </authorList>
    </citation>
    <scope>NUCLEOTIDE SEQUENCE [LARGE SCALE GENOMIC DNA]</scope>
    <source>
        <strain evidence="4 5">RZW4-3-2</strain>
    </source>
</reference>
<dbReference type="RefSeq" id="WP_066315480.1">
    <property type="nucleotide sequence ID" value="NZ_LQRT01000024.1"/>
</dbReference>
<sequence>MAQLYKKWNWKHDLWPHFTYDEEALRGLELQFSQNTGTVLGILKHVKESEKEDFLVDILSNEALKTSEIEGEYLDRDSVQSSIKQNLGLITDKRKIPPAEYGISEMMVDLYLHFDKPLTHTQLFEWHRMLTNGRRDLVDIGKYRTHKEPMQVVSGRLDNPNVHFEAPPSNQMLKEMEQFIRWFHNNHFEQKQELLSIAKAGMAHLYFVCIHPFEDGNGRIGRAIAEKSITLSTRKPALISLSQTIESAKKEYYNALEMYNTTLDITGWLEYFGKTILQAQENTLKQLDFLIEKTKFFDSYNSLLNERQLRVIQRLFKAGHEGFLGGLSAENYVRIAKTSSSTATRDLVYLVRQGVFTKTGSLKSTRYFLNIKRNI</sequence>
<dbReference type="SUPFAM" id="SSF140931">
    <property type="entry name" value="Fic-like"/>
    <property type="match status" value="1"/>
</dbReference>
<evidence type="ECO:0000313" key="4">
    <source>
        <dbReference type="EMBL" id="KZS39720.1"/>
    </source>
</evidence>
<proteinExistence type="predicted"/>
<keyword evidence="2" id="KW-0547">Nucleotide-binding</keyword>
<dbReference type="PANTHER" id="PTHR13504:SF33">
    <property type="entry name" value="FIC FAMILY PROTEIN"/>
    <property type="match status" value="1"/>
</dbReference>
<dbReference type="EMBL" id="LQRT01000024">
    <property type="protein sequence ID" value="KZS39720.1"/>
    <property type="molecule type" value="Genomic_DNA"/>
</dbReference>
<name>A0A162ZD68_9FLAO</name>
<dbReference type="AlphaFoldDB" id="A0A162ZD68"/>
<feature type="domain" description="Fido" evidence="3">
    <location>
        <begin position="118"/>
        <end position="274"/>
    </location>
</feature>
<dbReference type="InterPro" id="IPR036597">
    <property type="entry name" value="Fido-like_dom_sf"/>
</dbReference>
<evidence type="ECO:0000256" key="2">
    <source>
        <dbReference type="PIRSR" id="PIRSR640198-2"/>
    </source>
</evidence>
<dbReference type="Gene3D" id="1.10.3290.10">
    <property type="entry name" value="Fido-like domain"/>
    <property type="match status" value="1"/>
</dbReference>
<protein>
    <submittedName>
        <fullName evidence="4">Cell filamentation protein Fic</fullName>
    </submittedName>
</protein>
<evidence type="ECO:0000259" key="3">
    <source>
        <dbReference type="PROSITE" id="PS51459"/>
    </source>
</evidence>
<dbReference type="STRING" id="1642818.AWE51_08700"/>
<dbReference type="InterPro" id="IPR040198">
    <property type="entry name" value="Fido_containing"/>
</dbReference>